<keyword evidence="2 3" id="KW-0560">Oxidoreductase</keyword>
<dbReference type="InterPro" id="IPR036111">
    <property type="entry name" value="Mal/L-sulfo/L-lacto_DH-like_sf"/>
</dbReference>
<proteinExistence type="inferred from homology"/>
<dbReference type="KEGG" id="cgy:CGLY_02555"/>
<dbReference type="EMBL" id="CP006842">
    <property type="protein sequence ID" value="AHW62959.1"/>
    <property type="molecule type" value="Genomic_DNA"/>
</dbReference>
<dbReference type="PANTHER" id="PTHR11091">
    <property type="entry name" value="OXIDOREDUCTASE-RELATED"/>
    <property type="match status" value="1"/>
</dbReference>
<dbReference type="AlphaFoldDB" id="X5DNS0"/>
<dbReference type="InterPro" id="IPR043143">
    <property type="entry name" value="Mal/L-sulf/L-lact_DH-like_NADP"/>
</dbReference>
<dbReference type="RefSeq" id="WP_052539525.1">
    <property type="nucleotide sequence ID" value="NZ_CP006842.1"/>
</dbReference>
<evidence type="ECO:0000313" key="4">
    <source>
        <dbReference type="Proteomes" id="UP000023703"/>
    </source>
</evidence>
<dbReference type="OrthoDB" id="924592at2"/>
<dbReference type="STRING" id="1404245.CGLY_02555"/>
<sequence>MEVSPDTLEAQCRDVLRRAGANALTAGSLARATVAAEIRGRAEVGVVHLLDYLTALRRGALNGTAVPSVSRSGAVVSVDAVEGTAQGAFDTALPTLLEAADDQGIAVLRLHNSFTCGELAYYTTVLTDHGLLSLAVANSPALVAPDGTATAVLGTNPMSFAAPADPSPLVIDQGISAAAYVTVRRRAEGGREIPSTWAVDRDGRPTTDAADALAGSLRPAGGQKMTNIGLMVEALAAFAGAQWSTDAAGFDAGSDSPSVGMFLLAVRPESAAAGYTERLGAQLHHLEEDYGMALPGRRRPPAQVLDIADDVYQALVEKR</sequence>
<dbReference type="InterPro" id="IPR003767">
    <property type="entry name" value="Malate/L-lactate_DH-like"/>
</dbReference>
<gene>
    <name evidence="3" type="ORF">CGLY_02555</name>
</gene>
<evidence type="ECO:0000256" key="2">
    <source>
        <dbReference type="ARBA" id="ARBA00023002"/>
    </source>
</evidence>
<dbReference type="eggNOG" id="COG2055">
    <property type="taxonomic scope" value="Bacteria"/>
</dbReference>
<reference evidence="3 4" key="1">
    <citation type="journal article" date="2015" name="Int. J. Syst. Evol. Microbiol.">
        <title>Revisiting Corynebacterium glyciniphilum (ex Kubota et al., 1972) sp. nov., nom. rev., isolated from putrefied banana.</title>
        <authorList>
            <person name="Al-Dilaimi A."/>
            <person name="Bednarz H."/>
            <person name="Lomker A."/>
            <person name="Niehaus K."/>
            <person name="Kalinowski J."/>
            <person name="Ruckert C."/>
        </authorList>
    </citation>
    <scope>NUCLEOTIDE SEQUENCE [LARGE SCALE GENOMIC DNA]</scope>
    <source>
        <strain evidence="3">AJ 3170</strain>
    </source>
</reference>
<dbReference type="GO" id="GO:0030060">
    <property type="term" value="F:L-malate dehydrogenase (NAD+) activity"/>
    <property type="evidence" value="ECO:0007669"/>
    <property type="project" value="UniProtKB-EC"/>
</dbReference>
<dbReference type="Proteomes" id="UP000023703">
    <property type="component" value="Chromosome"/>
</dbReference>
<organism evidence="3 4">
    <name type="scientific">Corynebacterium glyciniphilum AJ 3170</name>
    <dbReference type="NCBI Taxonomy" id="1404245"/>
    <lineage>
        <taxon>Bacteria</taxon>
        <taxon>Bacillati</taxon>
        <taxon>Actinomycetota</taxon>
        <taxon>Actinomycetes</taxon>
        <taxon>Mycobacteriales</taxon>
        <taxon>Corynebacteriaceae</taxon>
        <taxon>Corynebacterium</taxon>
    </lineage>
</organism>
<dbReference type="Gene3D" id="3.30.60.50">
    <property type="entry name" value="Hypothetical oxidoreductase yiak, domain 3"/>
    <property type="match status" value="1"/>
</dbReference>
<dbReference type="Pfam" id="PF02615">
    <property type="entry name" value="Ldh_2"/>
    <property type="match status" value="1"/>
</dbReference>
<dbReference type="EC" id="1.1.1.37" evidence="3"/>
<name>X5DNS0_9CORY</name>
<accession>X5DNS0</accession>
<protein>
    <submittedName>
        <fullName evidence="3">Putative malate/L-lactate dehydrogenase</fullName>
        <ecNumber evidence="3">1.1.1.37</ecNumber>
    </submittedName>
</protein>
<comment type="similarity">
    <text evidence="1">Belongs to the LDH2/MDH2 oxidoreductase family.</text>
</comment>
<dbReference type="Gene3D" id="3.30.1370.60">
    <property type="entry name" value="Hypothetical oxidoreductase yiak, domain 2"/>
    <property type="match status" value="1"/>
</dbReference>
<keyword evidence="4" id="KW-1185">Reference proteome</keyword>
<evidence type="ECO:0000256" key="1">
    <source>
        <dbReference type="ARBA" id="ARBA00006056"/>
    </source>
</evidence>
<evidence type="ECO:0000313" key="3">
    <source>
        <dbReference type="EMBL" id="AHW62959.1"/>
    </source>
</evidence>
<dbReference type="SUPFAM" id="SSF89733">
    <property type="entry name" value="L-sulfolactate dehydrogenase-like"/>
    <property type="match status" value="1"/>
</dbReference>
<dbReference type="PANTHER" id="PTHR11091:SF0">
    <property type="entry name" value="MALATE DEHYDROGENASE"/>
    <property type="match status" value="1"/>
</dbReference>
<dbReference type="InterPro" id="IPR043144">
    <property type="entry name" value="Mal/L-sulf/L-lact_DH-like_ah"/>
</dbReference>
<dbReference type="Gene3D" id="1.10.1530.10">
    <property type="match status" value="1"/>
</dbReference>
<dbReference type="HOGENOM" id="CLU_040452_0_0_11"/>